<protein>
    <submittedName>
        <fullName evidence="8">NAD(P)H-dependent oxidoreductase</fullName>
    </submittedName>
</protein>
<dbReference type="InterPro" id="IPR033878">
    <property type="entry name" value="NfsB-like"/>
</dbReference>
<comment type="caution">
    <text evidence="8">The sequence shown here is derived from an EMBL/GenBank/DDBJ whole genome shotgun (WGS) entry which is preliminary data.</text>
</comment>
<dbReference type="GO" id="GO:0016491">
    <property type="term" value="F:oxidoreductase activity"/>
    <property type="evidence" value="ECO:0007669"/>
    <property type="project" value="UniProtKB-KW"/>
</dbReference>
<evidence type="ECO:0000259" key="7">
    <source>
        <dbReference type="Pfam" id="PF00881"/>
    </source>
</evidence>
<dbReference type="PANTHER" id="PTHR43673:SF2">
    <property type="entry name" value="NITROREDUCTASE"/>
    <property type="match status" value="1"/>
</dbReference>
<dbReference type="SUPFAM" id="SSF55469">
    <property type="entry name" value="FMN-dependent nitroreductase-like"/>
    <property type="match status" value="1"/>
</dbReference>
<dbReference type="AlphaFoldDB" id="A0A1A9LD30"/>
<keyword evidence="6" id="KW-0560">Oxidoreductase</keyword>
<dbReference type="InterPro" id="IPR000415">
    <property type="entry name" value="Nitroreductase-like"/>
</dbReference>
<feature type="domain" description="Nitroreductase" evidence="7">
    <location>
        <begin position="8"/>
        <end position="184"/>
    </location>
</feature>
<keyword evidence="5" id="KW-0521">NADP</keyword>
<keyword evidence="4" id="KW-0288">FMN</keyword>
<evidence type="ECO:0000256" key="4">
    <source>
        <dbReference type="ARBA" id="ARBA00022643"/>
    </source>
</evidence>
<organism evidence="8 9">
    <name type="scientific">Aequorivita soesokkakensis</name>
    <dbReference type="NCBI Taxonomy" id="1385699"/>
    <lineage>
        <taxon>Bacteria</taxon>
        <taxon>Pseudomonadati</taxon>
        <taxon>Bacteroidota</taxon>
        <taxon>Flavobacteriia</taxon>
        <taxon>Flavobacteriales</taxon>
        <taxon>Flavobacteriaceae</taxon>
        <taxon>Aequorivita</taxon>
    </lineage>
</organism>
<evidence type="ECO:0000256" key="1">
    <source>
        <dbReference type="ARBA" id="ARBA00001917"/>
    </source>
</evidence>
<dbReference type="Proteomes" id="UP000077552">
    <property type="component" value="Unassembled WGS sequence"/>
</dbReference>
<dbReference type="Gene3D" id="3.40.109.10">
    <property type="entry name" value="NADH Oxidase"/>
    <property type="match status" value="1"/>
</dbReference>
<comment type="similarity">
    <text evidence="2">Belongs to the nitroreductase family.</text>
</comment>
<name>A0A1A9LD30_9FLAO</name>
<dbReference type="CDD" id="cd02149">
    <property type="entry name" value="NfsB-like"/>
    <property type="match status" value="1"/>
</dbReference>
<proteinExistence type="inferred from homology"/>
<dbReference type="EMBL" id="LXIE01000049">
    <property type="protein sequence ID" value="OAD90285.1"/>
    <property type="molecule type" value="Genomic_DNA"/>
</dbReference>
<dbReference type="STRING" id="1385699.A7A78_06980"/>
<dbReference type="PANTHER" id="PTHR43673">
    <property type="entry name" value="NAD(P)H NITROREDUCTASE YDGI-RELATED"/>
    <property type="match status" value="1"/>
</dbReference>
<keyword evidence="3" id="KW-0285">Flavoprotein</keyword>
<dbReference type="InterPro" id="IPR029479">
    <property type="entry name" value="Nitroreductase"/>
</dbReference>
<comment type="cofactor">
    <cofactor evidence="1">
        <name>FMN</name>
        <dbReference type="ChEBI" id="CHEBI:58210"/>
    </cofactor>
</comment>
<evidence type="ECO:0000256" key="2">
    <source>
        <dbReference type="ARBA" id="ARBA00007118"/>
    </source>
</evidence>
<reference evidence="8 9" key="1">
    <citation type="submission" date="2016-05" db="EMBL/GenBank/DDBJ databases">
        <title>Genome sequencing of Vitellibacter soesokkakensis RSSK-12.</title>
        <authorList>
            <person name="Thevarajoo S."/>
            <person name="Selvaratnam C."/>
            <person name="Goh K.M."/>
            <person name="Chan K.-G."/>
            <person name="Chong C.S."/>
        </authorList>
    </citation>
    <scope>NUCLEOTIDE SEQUENCE [LARGE SCALE GENOMIC DNA]</scope>
    <source>
        <strain evidence="8 9">RSSK-12</strain>
    </source>
</reference>
<accession>A0A1A9LD30</accession>
<dbReference type="Pfam" id="PF00881">
    <property type="entry name" value="Nitroreductase"/>
    <property type="match status" value="1"/>
</dbReference>
<evidence type="ECO:0000256" key="3">
    <source>
        <dbReference type="ARBA" id="ARBA00022630"/>
    </source>
</evidence>
<evidence type="ECO:0000256" key="5">
    <source>
        <dbReference type="ARBA" id="ARBA00022857"/>
    </source>
</evidence>
<sequence length="210" mass="23965">MNLVEDLQWRYATKKMNGKTIPQEKLDYILEAARLAPSSSGLQPYKIFVISNRELLQKIKPVAWDQSQILDASHVLVFAAWDGYSLDRIESVFNYTMNERGLPLDTMDAYKEKLWGMYKPLGEEWQANHAAKQAYISFGMAIAAAAEQKIDATPMEGFTPEAVDELLELKEQGLKSVLILALGYRNETEDWLVNMKKVRSPKAEFITELK</sequence>
<evidence type="ECO:0000256" key="6">
    <source>
        <dbReference type="ARBA" id="ARBA00023002"/>
    </source>
</evidence>
<dbReference type="OrthoDB" id="9809288at2"/>
<keyword evidence="9" id="KW-1185">Reference proteome</keyword>
<evidence type="ECO:0000313" key="9">
    <source>
        <dbReference type="Proteomes" id="UP000077552"/>
    </source>
</evidence>
<gene>
    <name evidence="8" type="ORF">A7A78_06980</name>
</gene>
<dbReference type="RefSeq" id="WP_068762982.1">
    <property type="nucleotide sequence ID" value="NZ_LXIE01000049.1"/>
</dbReference>
<evidence type="ECO:0000313" key="8">
    <source>
        <dbReference type="EMBL" id="OAD90285.1"/>
    </source>
</evidence>